<organism evidence="2">
    <name type="scientific">bioreactor metagenome</name>
    <dbReference type="NCBI Taxonomy" id="1076179"/>
    <lineage>
        <taxon>unclassified sequences</taxon>
        <taxon>metagenomes</taxon>
        <taxon>ecological metagenomes</taxon>
    </lineage>
</organism>
<comment type="caution">
    <text evidence="2">The sequence shown here is derived from an EMBL/GenBank/DDBJ whole genome shotgun (WGS) entry which is preliminary data.</text>
</comment>
<evidence type="ECO:0000256" key="1">
    <source>
        <dbReference type="SAM" id="Coils"/>
    </source>
</evidence>
<gene>
    <name evidence="2" type="ORF">SDC9_132773</name>
</gene>
<dbReference type="EMBL" id="VSSQ01033924">
    <property type="protein sequence ID" value="MPM85692.1"/>
    <property type="molecule type" value="Genomic_DNA"/>
</dbReference>
<dbReference type="InterPro" id="IPR035205">
    <property type="entry name" value="DUF5320"/>
</dbReference>
<keyword evidence="1" id="KW-0175">Coiled coil</keyword>
<proteinExistence type="predicted"/>
<evidence type="ECO:0000313" key="2">
    <source>
        <dbReference type="EMBL" id="MPM85692.1"/>
    </source>
</evidence>
<feature type="coiled-coil region" evidence="1">
    <location>
        <begin position="69"/>
        <end position="96"/>
    </location>
</feature>
<sequence length="97" mass="11268">MPGYDRTGPRGMGPMTGGGRGLCRLGYARRRFPRWGRCFFGFGRGMGRGWGIYEAPEEWYSTPSTDEERSMLKEELSMLENEMEHIRKRIAELEENK</sequence>
<evidence type="ECO:0008006" key="3">
    <source>
        <dbReference type="Google" id="ProtNLM"/>
    </source>
</evidence>
<name>A0A645DAT8_9ZZZZ</name>
<protein>
    <recommendedName>
        <fullName evidence="3">DUF5320 domain-containing protein</fullName>
    </recommendedName>
</protein>
<reference evidence="2" key="1">
    <citation type="submission" date="2019-08" db="EMBL/GenBank/DDBJ databases">
        <authorList>
            <person name="Kucharzyk K."/>
            <person name="Murdoch R.W."/>
            <person name="Higgins S."/>
            <person name="Loffler F."/>
        </authorList>
    </citation>
    <scope>NUCLEOTIDE SEQUENCE</scope>
</reference>
<accession>A0A645DAT8</accession>
<dbReference type="Pfam" id="PF17253">
    <property type="entry name" value="DUF5320"/>
    <property type="match status" value="1"/>
</dbReference>
<dbReference type="AlphaFoldDB" id="A0A645DAT8"/>